<dbReference type="EMBL" id="AP024443">
    <property type="protein sequence ID" value="BCS18650.1"/>
    <property type="molecule type" value="Genomic_DNA"/>
</dbReference>
<reference evidence="2" key="2">
    <citation type="submission" date="2021-02" db="EMBL/GenBank/DDBJ databases">
        <title>Aspergillus puulaauensis MK2 genome sequence.</title>
        <authorList>
            <person name="Futagami T."/>
            <person name="Mori K."/>
            <person name="Kadooka C."/>
            <person name="Tanaka T."/>
        </authorList>
    </citation>
    <scope>NUCLEOTIDE SEQUENCE</scope>
    <source>
        <strain evidence="2">MK2</strain>
    </source>
</reference>
<name>A0A7R7XCA9_9EURO</name>
<proteinExistence type="predicted"/>
<gene>
    <name evidence="2" type="ORF">APUU_11478S</name>
</gene>
<dbReference type="AlphaFoldDB" id="A0A7R7XCA9"/>
<feature type="compositionally biased region" description="Low complexity" evidence="1">
    <location>
        <begin position="83"/>
        <end position="94"/>
    </location>
</feature>
<dbReference type="GeneID" id="64968655"/>
<keyword evidence="3" id="KW-1185">Reference proteome</keyword>
<organism evidence="2 3">
    <name type="scientific">Aspergillus puulaauensis</name>
    <dbReference type="NCBI Taxonomy" id="1220207"/>
    <lineage>
        <taxon>Eukaryota</taxon>
        <taxon>Fungi</taxon>
        <taxon>Dikarya</taxon>
        <taxon>Ascomycota</taxon>
        <taxon>Pezizomycotina</taxon>
        <taxon>Eurotiomycetes</taxon>
        <taxon>Eurotiomycetidae</taxon>
        <taxon>Eurotiales</taxon>
        <taxon>Aspergillaceae</taxon>
        <taxon>Aspergillus</taxon>
    </lineage>
</organism>
<evidence type="ECO:0000256" key="1">
    <source>
        <dbReference type="SAM" id="MobiDB-lite"/>
    </source>
</evidence>
<feature type="compositionally biased region" description="Basic residues" evidence="1">
    <location>
        <begin position="40"/>
        <end position="53"/>
    </location>
</feature>
<evidence type="ECO:0000313" key="3">
    <source>
        <dbReference type="Proteomes" id="UP000654913"/>
    </source>
</evidence>
<accession>A0A7R7XCA9</accession>
<dbReference type="KEGG" id="apuu:APUU_11478S"/>
<feature type="compositionally biased region" description="Basic and acidic residues" evidence="1">
    <location>
        <begin position="70"/>
        <end position="81"/>
    </location>
</feature>
<evidence type="ECO:0000313" key="2">
    <source>
        <dbReference type="EMBL" id="BCS18650.1"/>
    </source>
</evidence>
<feature type="compositionally biased region" description="Basic and acidic residues" evidence="1">
    <location>
        <begin position="18"/>
        <end position="39"/>
    </location>
</feature>
<reference evidence="2" key="1">
    <citation type="submission" date="2021-01" db="EMBL/GenBank/DDBJ databases">
        <authorList>
            <consortium name="Aspergillus puulaauensis MK2 genome sequencing consortium"/>
            <person name="Kazuki M."/>
            <person name="Futagami T."/>
        </authorList>
    </citation>
    <scope>NUCLEOTIDE SEQUENCE</scope>
    <source>
        <strain evidence="2">MK2</strain>
    </source>
</reference>
<feature type="region of interest" description="Disordered" evidence="1">
    <location>
        <begin position="1"/>
        <end position="111"/>
    </location>
</feature>
<dbReference type="RefSeq" id="XP_041550844.1">
    <property type="nucleotide sequence ID" value="XM_041697572.1"/>
</dbReference>
<sequence length="124" mass="13342">MTGPALAETKTLDPMLLENKEGRMRGRRESEGKPEEKGKGHAVKKRRERRSAGGRRGLILALSGPHKTTRKTESGSERDGGQKVVTEAATAPTAPEKKVPIAPRPGGGWMSGRGRGRECVCLCL</sequence>
<protein>
    <submittedName>
        <fullName evidence="2">Uncharacterized protein</fullName>
    </submittedName>
</protein>
<dbReference type="Proteomes" id="UP000654913">
    <property type="component" value="Chromosome 1"/>
</dbReference>